<dbReference type="Pfam" id="PF15927">
    <property type="entry name" value="Casc1_N"/>
    <property type="match status" value="1"/>
</dbReference>
<name>A0AAN7PAV0_9COLE</name>
<comment type="caution">
    <text evidence="5">The sequence shown here is derived from an EMBL/GenBank/DDBJ whole genome shotgun (WGS) entry which is preliminary data.</text>
</comment>
<feature type="region of interest" description="Disordered" evidence="2">
    <location>
        <begin position="53"/>
        <end position="72"/>
    </location>
</feature>
<feature type="compositionally biased region" description="Acidic residues" evidence="2">
    <location>
        <begin position="21"/>
        <end position="34"/>
    </location>
</feature>
<evidence type="ECO:0008006" key="7">
    <source>
        <dbReference type="Google" id="ProtNLM"/>
    </source>
</evidence>
<reference evidence="6" key="1">
    <citation type="submission" date="2023-01" db="EMBL/GenBank/DDBJ databases">
        <title>Key to firefly adult light organ development and bioluminescence: homeobox transcription factors regulate luciferase expression and transportation to peroxisome.</title>
        <authorList>
            <person name="Fu X."/>
        </authorList>
    </citation>
    <scope>NUCLEOTIDE SEQUENCE [LARGE SCALE GENOMIC DNA]</scope>
</reference>
<feature type="region of interest" description="Disordered" evidence="2">
    <location>
        <begin position="1"/>
        <end position="46"/>
    </location>
</feature>
<evidence type="ECO:0000256" key="2">
    <source>
        <dbReference type="SAM" id="MobiDB-lite"/>
    </source>
</evidence>
<comment type="similarity">
    <text evidence="1">Belongs to the DNAI7 family.</text>
</comment>
<dbReference type="PANTHER" id="PTHR20929">
    <property type="entry name" value="LUNG ADENOMA SUSCEPTIBILITY 1-RELATED"/>
    <property type="match status" value="1"/>
</dbReference>
<dbReference type="PRINTS" id="PR02043">
    <property type="entry name" value="CANCERSCCP1"/>
</dbReference>
<feature type="domain" description="IC97/Casc1 N-terminal" evidence="4">
    <location>
        <begin position="120"/>
        <end position="271"/>
    </location>
</feature>
<evidence type="ECO:0000259" key="4">
    <source>
        <dbReference type="Pfam" id="PF15927"/>
    </source>
</evidence>
<protein>
    <recommendedName>
        <fullName evidence="7">Axonemal 84 kDa protein</fullName>
    </recommendedName>
</protein>
<evidence type="ECO:0000259" key="3">
    <source>
        <dbReference type="Pfam" id="PF12366"/>
    </source>
</evidence>
<dbReference type="GO" id="GO:0005930">
    <property type="term" value="C:axoneme"/>
    <property type="evidence" value="ECO:0007669"/>
    <property type="project" value="TreeGrafter"/>
</dbReference>
<dbReference type="Pfam" id="PF12366">
    <property type="entry name" value="Casc1_C"/>
    <property type="match status" value="1"/>
</dbReference>
<dbReference type="AlphaFoldDB" id="A0AAN7PAV0"/>
<dbReference type="GO" id="GO:0008017">
    <property type="term" value="F:microtubule binding"/>
    <property type="evidence" value="ECO:0007669"/>
    <property type="project" value="TreeGrafter"/>
</dbReference>
<dbReference type="PANTHER" id="PTHR20929:SF11">
    <property type="entry name" value="DYNEIN AXONEMAL INTERMEDIATE CHAIN 7"/>
    <property type="match status" value="1"/>
</dbReference>
<evidence type="ECO:0000313" key="5">
    <source>
        <dbReference type="EMBL" id="KAK4878571.1"/>
    </source>
</evidence>
<dbReference type="Proteomes" id="UP001353858">
    <property type="component" value="Unassembled WGS sequence"/>
</dbReference>
<organism evidence="5 6">
    <name type="scientific">Aquatica leii</name>
    <dbReference type="NCBI Taxonomy" id="1421715"/>
    <lineage>
        <taxon>Eukaryota</taxon>
        <taxon>Metazoa</taxon>
        <taxon>Ecdysozoa</taxon>
        <taxon>Arthropoda</taxon>
        <taxon>Hexapoda</taxon>
        <taxon>Insecta</taxon>
        <taxon>Pterygota</taxon>
        <taxon>Neoptera</taxon>
        <taxon>Endopterygota</taxon>
        <taxon>Coleoptera</taxon>
        <taxon>Polyphaga</taxon>
        <taxon>Elateriformia</taxon>
        <taxon>Elateroidea</taxon>
        <taxon>Lampyridae</taxon>
        <taxon>Luciolinae</taxon>
        <taxon>Aquatica</taxon>
    </lineage>
</organism>
<evidence type="ECO:0000313" key="6">
    <source>
        <dbReference type="Proteomes" id="UP001353858"/>
    </source>
</evidence>
<dbReference type="EMBL" id="JARPUR010000004">
    <property type="protein sequence ID" value="KAK4878571.1"/>
    <property type="molecule type" value="Genomic_DNA"/>
</dbReference>
<accession>A0AAN7PAV0</accession>
<evidence type="ECO:0000256" key="1">
    <source>
        <dbReference type="ARBA" id="ARBA00024332"/>
    </source>
</evidence>
<dbReference type="InterPro" id="IPR031826">
    <property type="entry name" value="IC97/Casc1_N"/>
</dbReference>
<dbReference type="InterPro" id="IPR022110">
    <property type="entry name" value="CASC1_C"/>
</dbReference>
<sequence length="762" mass="88745">MTVNGLTDDRFRRLRAGADDAVTEEPQDNADEWTWESYTPGSSEEEMVLVIEKKKKKGKDKDKEKDKKKEVESIADTTAASTIAPPAGFNCDRARFKAKGKKAKKISPEVLAEMARQAELEAKQAEEEARMRERMEEASAAWEQYQKCDGLPDPYNCGQMNTYLSVWEDMIEDTTMDDAAVRTIEVLKLVNDLTDFIEYDYYRIVYYSQVRRSFRQDQQKSLNVACYRILKDVSNRMIRLNLEKSDYRRVEPNFTVCLWTMVELPTSLPNPRAPHRQRTELNFSELNLHLVLPLVINCYRLAIRLMYLSYDHLSDLCATYDEPPMPENHQLDICKVVREEWYTKRIFKYEEYRRLKRKQGEKIEPQEYSRETGVMPEVPYIKMPESPSTHVINEEAETYRQIRESLITVVANDVINLRKYVILGGIFFLNLFFQPPQPHYCVSMEINLSRMFIPKTLKDVRFCAPYKPVPPPTPDQKLTAAELEAQAKKQEAELDKLIFVSWNEVERVWSTAEVHDFRYLEESATVTFRLSRFGVFSFAMNRFTNLPYQTWEMKPELNGTVTIQLVAAILTIDFNIKENKIAMMKVQNAPNKALKNHIGKYHNLPKLKRLLLETGIDVFPFFDTFCYVENSCEKHWQMEKHLYFQMAQVSACYNFSWSRWNTIAGCRSVIMQMREFKLGKTKQPNFNMLQVTPLKAEFISCSEVSSEFFPEAIEGMAFYSDLYTLVKGIGSIVVRNKIQNTSSLLVGTVAELLQSMRILSFS</sequence>
<proteinExistence type="inferred from homology"/>
<dbReference type="InterPro" id="IPR023247">
    <property type="entry name" value="IC97/Dnai7-like"/>
</dbReference>
<gene>
    <name evidence="5" type="ORF">RN001_011077</name>
</gene>
<feature type="compositionally biased region" description="Basic and acidic residues" evidence="2">
    <location>
        <begin position="59"/>
        <end position="72"/>
    </location>
</feature>
<dbReference type="GO" id="GO:0048487">
    <property type="term" value="F:beta-tubulin binding"/>
    <property type="evidence" value="ECO:0007669"/>
    <property type="project" value="TreeGrafter"/>
</dbReference>
<keyword evidence="6" id="KW-1185">Reference proteome</keyword>
<feature type="domain" description="CASC1 C-terminal" evidence="3">
    <location>
        <begin position="508"/>
        <end position="707"/>
    </location>
</feature>